<dbReference type="PANTHER" id="PTHR12176">
    <property type="entry name" value="SAM-DEPENDENT METHYLTRANSFERASE SUPERFAMILY PROTEIN"/>
    <property type="match status" value="1"/>
</dbReference>
<dbReference type="InterPro" id="IPR029063">
    <property type="entry name" value="SAM-dependent_MTases_sf"/>
</dbReference>
<keyword evidence="5" id="KW-1185">Reference proteome</keyword>
<evidence type="ECO:0000313" key="5">
    <source>
        <dbReference type="Proteomes" id="UP001497512"/>
    </source>
</evidence>
<name>A0ABP0TA47_9BRYO</name>
<gene>
    <name evidence="4" type="ORF">CSSPTR1EN2_LOCUS1029</name>
</gene>
<evidence type="ECO:0000256" key="3">
    <source>
        <dbReference type="ARBA" id="ARBA00022679"/>
    </source>
</evidence>
<organism evidence="4 5">
    <name type="scientific">Sphagnum troendelagicum</name>
    <dbReference type="NCBI Taxonomy" id="128251"/>
    <lineage>
        <taxon>Eukaryota</taxon>
        <taxon>Viridiplantae</taxon>
        <taxon>Streptophyta</taxon>
        <taxon>Embryophyta</taxon>
        <taxon>Bryophyta</taxon>
        <taxon>Sphagnophytina</taxon>
        <taxon>Sphagnopsida</taxon>
        <taxon>Sphagnales</taxon>
        <taxon>Sphagnaceae</taxon>
        <taxon>Sphagnum</taxon>
    </lineage>
</organism>
<accession>A0ABP0TA47</accession>
<keyword evidence="3" id="KW-0808">Transferase</keyword>
<evidence type="ECO:0000256" key="1">
    <source>
        <dbReference type="ARBA" id="ARBA00008361"/>
    </source>
</evidence>
<keyword evidence="2" id="KW-0489">Methyltransferase</keyword>
<dbReference type="EMBL" id="OZ019893">
    <property type="protein sequence ID" value="CAK9190716.1"/>
    <property type="molecule type" value="Genomic_DNA"/>
</dbReference>
<evidence type="ECO:0008006" key="6">
    <source>
        <dbReference type="Google" id="ProtNLM"/>
    </source>
</evidence>
<evidence type="ECO:0000256" key="2">
    <source>
        <dbReference type="ARBA" id="ARBA00022603"/>
    </source>
</evidence>
<comment type="similarity">
    <text evidence="1">Belongs to the methyltransferase superfamily.</text>
</comment>
<dbReference type="SUPFAM" id="SSF53335">
    <property type="entry name" value="S-adenosyl-L-methionine-dependent methyltransferases"/>
    <property type="match status" value="1"/>
</dbReference>
<sequence>MSLLPVRAWSLSRHPGFFFFPSTSWLFSSSAFPFSVKHNRRVKNDQMKLMALIEPGMLWQANCQTHRLQSVRRQSCCLDVYRGIAKGGWWSLLLAGHKRDELASNRFSQEIAVRESSLVPHAVQRRRRLKLLKIREMGFSAICLQGTAKMVMYGARNLRVMNLGALRKGISTKAPRGAREVEGDWKYSPEWWGSQGGGWGHDAGLVVFEVQSTMDNGVITVTSHTASTPRPENWPNIERELQQRWEREVKAGKDDESFRVMGFEWRVLRFNTVTRQSVAKVMLVAKDGDPSQLYFMQQPNCVAFEYVKSMLSVGLATVSLGGLKIEQVANGTTKMRVLCVGLGGGSLPLFLAHNLPGATVEVVEIDHTVIEAATEAMGFPPCYGGLLCSQRGPDPHEEVLWGSTLRNMVVYEGDGEDFVLNHGMGQISGYYDMVFVDAYDGHDTVPLKLWCREGPFLTALSHLLHPHHGTVVVNLHSDAPFPSLLERLSGQYGPGFDPQLPLGSKVQEACLNYRDALLNSDSDFHGDTTYDSSRTGIAFTVAVPLQGNVCLVVSRGVSGHHIPGTLSHNGRSKGDEAVVRALTFESKQIENLLDSQLGFSQRIARGFQVVKEPVKKAKIS</sequence>
<dbReference type="Proteomes" id="UP001497512">
    <property type="component" value="Chromosome 1"/>
</dbReference>
<dbReference type="PANTHER" id="PTHR12176:SF56">
    <property type="entry name" value="OS04G0510700 PROTEIN"/>
    <property type="match status" value="1"/>
</dbReference>
<evidence type="ECO:0000313" key="4">
    <source>
        <dbReference type="EMBL" id="CAK9190716.1"/>
    </source>
</evidence>
<dbReference type="InterPro" id="IPR051419">
    <property type="entry name" value="Lys/N-term_MeTrsfase_sf"/>
</dbReference>
<proteinExistence type="inferred from homology"/>
<reference evidence="4 5" key="1">
    <citation type="submission" date="2024-02" db="EMBL/GenBank/DDBJ databases">
        <authorList>
            <consortium name="ELIXIR-Norway"/>
            <consortium name="Elixir Norway"/>
        </authorList>
    </citation>
    <scope>NUCLEOTIDE SEQUENCE [LARGE SCALE GENOMIC DNA]</scope>
</reference>
<dbReference type="Gene3D" id="3.40.50.150">
    <property type="entry name" value="Vaccinia Virus protein VP39"/>
    <property type="match status" value="1"/>
</dbReference>
<protein>
    <recommendedName>
        <fullName evidence="6">S-adenosyl-L-methionine-dependent methyltransferase superfamily protein</fullName>
    </recommendedName>
</protein>